<feature type="region of interest" description="Disordered" evidence="1">
    <location>
        <begin position="247"/>
        <end position="269"/>
    </location>
</feature>
<dbReference type="InterPro" id="IPR051532">
    <property type="entry name" value="Ester_Hydrolysis_Enzymes"/>
</dbReference>
<dbReference type="InterPro" id="IPR036514">
    <property type="entry name" value="SGNH_hydro_sf"/>
</dbReference>
<organism evidence="3 4">
    <name type="scientific">Marinimicrococcus flavescens</name>
    <dbReference type="NCBI Taxonomy" id="3031815"/>
    <lineage>
        <taxon>Bacteria</taxon>
        <taxon>Pseudomonadati</taxon>
        <taxon>Pseudomonadota</taxon>
        <taxon>Alphaproteobacteria</taxon>
        <taxon>Geminicoccales</taxon>
        <taxon>Geminicoccaceae</taxon>
        <taxon>Marinimicrococcus</taxon>
    </lineage>
</organism>
<accession>A0AAP3V2V0</accession>
<keyword evidence="4" id="KW-1185">Reference proteome</keyword>
<dbReference type="Gene3D" id="3.40.50.1110">
    <property type="entry name" value="SGNH hydrolase"/>
    <property type="match status" value="1"/>
</dbReference>
<dbReference type="InterPro" id="IPR057572">
    <property type="entry name" value="NonGDSL"/>
</dbReference>
<comment type="caution">
    <text evidence="3">The sequence shown here is derived from an EMBL/GenBank/DDBJ whole genome shotgun (WGS) entry which is preliminary data.</text>
</comment>
<dbReference type="GO" id="GO:0004622">
    <property type="term" value="F:phosphatidylcholine lysophospholipase activity"/>
    <property type="evidence" value="ECO:0007669"/>
    <property type="project" value="TreeGrafter"/>
</dbReference>
<dbReference type="SUPFAM" id="SSF52266">
    <property type="entry name" value="SGNH hydrolase"/>
    <property type="match status" value="1"/>
</dbReference>
<gene>
    <name evidence="3" type="ORF">PZ740_06060</name>
</gene>
<feature type="signal peptide" evidence="2">
    <location>
        <begin position="1"/>
        <end position="22"/>
    </location>
</feature>
<dbReference type="CDD" id="cd00229">
    <property type="entry name" value="SGNH_hydrolase"/>
    <property type="match status" value="1"/>
</dbReference>
<dbReference type="Pfam" id="PF25182">
    <property type="entry name" value="NonGDSL"/>
    <property type="match status" value="1"/>
</dbReference>
<keyword evidence="2" id="KW-0732">Signal</keyword>
<keyword evidence="3" id="KW-0378">Hydrolase</keyword>
<evidence type="ECO:0000256" key="1">
    <source>
        <dbReference type="SAM" id="MobiDB-lite"/>
    </source>
</evidence>
<dbReference type="EMBL" id="JARGEQ010000051">
    <property type="protein sequence ID" value="MDF1585947.1"/>
    <property type="molecule type" value="Genomic_DNA"/>
</dbReference>
<dbReference type="RefSeq" id="WP_327788364.1">
    <property type="nucleotide sequence ID" value="NZ_JARGEQ010000051.1"/>
</dbReference>
<feature type="chain" id="PRO_5042886312" evidence="2">
    <location>
        <begin position="23"/>
        <end position="269"/>
    </location>
</feature>
<dbReference type="AlphaFoldDB" id="A0AAP3V2V0"/>
<name>A0AAP3V2V0_9PROT</name>
<dbReference type="Proteomes" id="UP001301140">
    <property type="component" value="Unassembled WGS sequence"/>
</dbReference>
<feature type="compositionally biased region" description="Low complexity" evidence="1">
    <location>
        <begin position="247"/>
        <end position="259"/>
    </location>
</feature>
<reference evidence="3 4" key="1">
    <citation type="submission" date="2023-03" db="EMBL/GenBank/DDBJ databases">
        <title>YIM 152171 draft genome.</title>
        <authorList>
            <person name="Yang Z."/>
        </authorList>
    </citation>
    <scope>NUCLEOTIDE SEQUENCE [LARGE SCALE GENOMIC DNA]</scope>
    <source>
        <strain evidence="3 4">YIM 152171</strain>
    </source>
</reference>
<evidence type="ECO:0000313" key="4">
    <source>
        <dbReference type="Proteomes" id="UP001301140"/>
    </source>
</evidence>
<evidence type="ECO:0000313" key="3">
    <source>
        <dbReference type="EMBL" id="MDF1585947.1"/>
    </source>
</evidence>
<dbReference type="PANTHER" id="PTHR30383">
    <property type="entry name" value="THIOESTERASE 1/PROTEASE 1/LYSOPHOSPHOLIPASE L1"/>
    <property type="match status" value="1"/>
</dbReference>
<proteinExistence type="predicted"/>
<protein>
    <submittedName>
        <fullName evidence="3">SGNH/GDSL hydrolase family protein</fullName>
    </submittedName>
</protein>
<evidence type="ECO:0000256" key="2">
    <source>
        <dbReference type="SAM" id="SignalP"/>
    </source>
</evidence>
<sequence>MLSRLVALSAATLLLGATAARAGDCPAPTTGWGPFPSLAESRTALLEEGALTVVAIGSSSTEGVGASGPSATYPAQLEQLLEQRFPKARIEVLNEGVGGETVADNLARFAEDVAAHGPDLVIWQVGTNDALRGVPAETIRAGLMDGIGRVRALKADLVLLDPQPLPAVRRDASIAAILPVLKEVAVAAQVPVLSRYTLMRHWLTSGAFTEATLLGADGLHMTDASYHCLAERIADLFPDPRQQAATMAAAGGNSAAAGASKEVRDARRR</sequence>
<dbReference type="PANTHER" id="PTHR30383:SF5">
    <property type="entry name" value="SGNH HYDROLASE-TYPE ESTERASE DOMAIN-CONTAINING PROTEIN"/>
    <property type="match status" value="1"/>
</dbReference>